<proteinExistence type="predicted"/>
<keyword evidence="3" id="KW-1185">Reference proteome</keyword>
<dbReference type="RefSeq" id="WP_146572228.1">
    <property type="nucleotide sequence ID" value="NZ_SJPH01000002.1"/>
</dbReference>
<reference evidence="2 3" key="1">
    <citation type="submission" date="2019-02" db="EMBL/GenBank/DDBJ databases">
        <title>Deep-cultivation of Planctomycetes and their phenomic and genomic characterization uncovers novel biology.</title>
        <authorList>
            <person name="Wiegand S."/>
            <person name="Jogler M."/>
            <person name="Boedeker C."/>
            <person name="Pinto D."/>
            <person name="Vollmers J."/>
            <person name="Rivas-Marin E."/>
            <person name="Kohn T."/>
            <person name="Peeters S.H."/>
            <person name="Heuer A."/>
            <person name="Rast P."/>
            <person name="Oberbeckmann S."/>
            <person name="Bunk B."/>
            <person name="Jeske O."/>
            <person name="Meyerdierks A."/>
            <person name="Storesund J.E."/>
            <person name="Kallscheuer N."/>
            <person name="Luecker S."/>
            <person name="Lage O.M."/>
            <person name="Pohl T."/>
            <person name="Merkel B.J."/>
            <person name="Hornburger P."/>
            <person name="Mueller R.-W."/>
            <person name="Bruemmer F."/>
            <person name="Labrenz M."/>
            <person name="Spormann A.M."/>
            <person name="Op Den Camp H."/>
            <person name="Overmann J."/>
            <person name="Amann R."/>
            <person name="Jetten M.S.M."/>
            <person name="Mascher T."/>
            <person name="Medema M.H."/>
            <person name="Devos D.P."/>
            <person name="Kaster A.-K."/>
            <person name="Ovreas L."/>
            <person name="Rohde M."/>
            <person name="Galperin M.Y."/>
            <person name="Jogler C."/>
        </authorList>
    </citation>
    <scope>NUCLEOTIDE SEQUENCE [LARGE SCALE GENOMIC DNA]</scope>
    <source>
        <strain evidence="2 3">Pla111</strain>
    </source>
</reference>
<gene>
    <name evidence="2" type="ORF">Pla111_11550</name>
</gene>
<evidence type="ECO:0000313" key="3">
    <source>
        <dbReference type="Proteomes" id="UP000318995"/>
    </source>
</evidence>
<organism evidence="2 3">
    <name type="scientific">Botrimarina hoheduenensis</name>
    <dbReference type="NCBI Taxonomy" id="2528000"/>
    <lineage>
        <taxon>Bacteria</taxon>
        <taxon>Pseudomonadati</taxon>
        <taxon>Planctomycetota</taxon>
        <taxon>Planctomycetia</taxon>
        <taxon>Pirellulales</taxon>
        <taxon>Lacipirellulaceae</taxon>
        <taxon>Botrimarina</taxon>
    </lineage>
</organism>
<dbReference type="OrthoDB" id="277383at2"/>
<evidence type="ECO:0000313" key="2">
    <source>
        <dbReference type="EMBL" id="TWT47540.1"/>
    </source>
</evidence>
<dbReference type="EMBL" id="SJPH01000002">
    <property type="protein sequence ID" value="TWT47540.1"/>
    <property type="molecule type" value="Genomic_DNA"/>
</dbReference>
<name>A0A5C5WA58_9BACT</name>
<comment type="caution">
    <text evidence="2">The sequence shown here is derived from an EMBL/GenBank/DDBJ whole genome shotgun (WGS) entry which is preliminary data.</text>
</comment>
<evidence type="ECO:0008006" key="4">
    <source>
        <dbReference type="Google" id="ProtNLM"/>
    </source>
</evidence>
<sequence length="238" mass="24763" precursor="true">MKTLIVTCCALLVAGSASATTLLFDFGRTDTQSPFTPGVIGWNNVVPATTSLFAIFEEGGTVVPGVTFEITDDFFQVGEPTANIGSIAPTGDAGAYPVSATSDPFFGHNGAFAGQPANPYAEITLSGLSAANTYSFTFFASRQPVGDNRETEYLVDGANSGTALLNPSNNNSEVARIMGIVPDANGDITVGFRSGPNSNSAFYYVNVMQVDISAIPEPTTSALLLSLVAAATPLRRRV</sequence>
<accession>A0A5C5WA58</accession>
<feature type="chain" id="PRO_5022855615" description="PEP-CTERM protein-sorting domain-containing protein" evidence="1">
    <location>
        <begin position="20"/>
        <end position="238"/>
    </location>
</feature>
<protein>
    <recommendedName>
        <fullName evidence="4">PEP-CTERM protein-sorting domain-containing protein</fullName>
    </recommendedName>
</protein>
<dbReference type="AlphaFoldDB" id="A0A5C5WA58"/>
<evidence type="ECO:0000256" key="1">
    <source>
        <dbReference type="SAM" id="SignalP"/>
    </source>
</evidence>
<dbReference type="Proteomes" id="UP000318995">
    <property type="component" value="Unassembled WGS sequence"/>
</dbReference>
<feature type="signal peptide" evidence="1">
    <location>
        <begin position="1"/>
        <end position="19"/>
    </location>
</feature>
<keyword evidence="1" id="KW-0732">Signal</keyword>